<evidence type="ECO:0000313" key="1">
    <source>
        <dbReference type="EMBL" id="KAJ8108308.1"/>
    </source>
</evidence>
<dbReference type="Proteomes" id="UP001153334">
    <property type="component" value="Unassembled WGS sequence"/>
</dbReference>
<sequence length="360" mass="39174">MDLVQWYQLPFTLVTPSDVLGAGIALPLASLGIVATRFYIRTVQKAAPGLDDWCILIGAIFITFIGAGFITGERLGVMGYPTPLPSGANAAEAYGLFLNAYILLAKLQFAIQFLMVFAYGFVKASIVLFCRRIFVSHKGSAFDWASKTVMVLIILWSAGFLIGALILGCGKSVELHWAPLQVIEQSGCDTSTPEIALVISDLILDLLIIMLPLPAIWALNMSRKRKFAVTGIFLVGLTSISASAARAAIYLVTLYEGYNVGYDIDRVVTTLLWWSLLEITLAAIAACLPTLGFLRADVHVQRFFSKMGSMSSLPGSWRSRKGSSSQTRQQTEDTFNSLPGAHSLPNQKASSESQLEMGRM</sequence>
<proteinExistence type="predicted"/>
<dbReference type="EMBL" id="JAPESX010002317">
    <property type="protein sequence ID" value="KAJ8108308.1"/>
    <property type="molecule type" value="Genomic_DNA"/>
</dbReference>
<keyword evidence="2" id="KW-1185">Reference proteome</keyword>
<evidence type="ECO:0000313" key="2">
    <source>
        <dbReference type="Proteomes" id="UP001153334"/>
    </source>
</evidence>
<comment type="caution">
    <text evidence="1">The sequence shown here is derived from an EMBL/GenBank/DDBJ whole genome shotgun (WGS) entry which is preliminary data.</text>
</comment>
<protein>
    <submittedName>
        <fullName evidence="1">Uncharacterized protein</fullName>
    </submittedName>
</protein>
<accession>A0ACC2HZU9</accession>
<name>A0ACC2HZU9_9PEZI</name>
<reference evidence="1" key="1">
    <citation type="submission" date="2022-11" db="EMBL/GenBank/DDBJ databases">
        <title>Genome Sequence of Nemania bipapillata.</title>
        <authorList>
            <person name="Buettner E."/>
        </authorList>
    </citation>
    <scope>NUCLEOTIDE SEQUENCE</scope>
    <source>
        <strain evidence="1">CP14</strain>
    </source>
</reference>
<organism evidence="1 2">
    <name type="scientific">Nemania bipapillata</name>
    <dbReference type="NCBI Taxonomy" id="110536"/>
    <lineage>
        <taxon>Eukaryota</taxon>
        <taxon>Fungi</taxon>
        <taxon>Dikarya</taxon>
        <taxon>Ascomycota</taxon>
        <taxon>Pezizomycotina</taxon>
        <taxon>Sordariomycetes</taxon>
        <taxon>Xylariomycetidae</taxon>
        <taxon>Xylariales</taxon>
        <taxon>Xylariaceae</taxon>
        <taxon>Nemania</taxon>
    </lineage>
</organism>
<gene>
    <name evidence="1" type="ORF">ONZ43_g6466</name>
</gene>